<evidence type="ECO:0000313" key="1">
    <source>
        <dbReference type="EMBL" id="MCR8632508.1"/>
    </source>
</evidence>
<dbReference type="Proteomes" id="UP001300012">
    <property type="component" value="Unassembled WGS sequence"/>
</dbReference>
<dbReference type="EMBL" id="JANQBD010000010">
    <property type="protein sequence ID" value="MCR8632508.1"/>
    <property type="molecule type" value="Genomic_DNA"/>
</dbReference>
<reference evidence="1 2" key="1">
    <citation type="submission" date="2022-08" db="EMBL/GenBank/DDBJ databases">
        <title>Paenibacillus endoradicis sp. nov., Paenibacillus radicibacter sp. nov and Paenibacillus pararadicis sp. nov., three cold-adapted plant growth-promoting bacteria isolated from root of Larix gmelinii in Great Khingan.</title>
        <authorList>
            <person name="Xue H."/>
        </authorList>
    </citation>
    <scope>NUCLEOTIDE SEQUENCE [LARGE SCALE GENOMIC DNA]</scope>
    <source>
        <strain evidence="1 2">N5-1-1-5</strain>
    </source>
</reference>
<sequence>MLFKVMCRHGWNGRAIASAQVVTPVTARVCSLTLKTVFPPLQACQSKEARAVGVPHWIPSPRTTYEFAHKRTVIADGFSYVEANSLASLFFAAIFKLTSKQHEADKGSCNFGHKLADVMYRRYKAFWKYIGLDETGHFWSSLRQAIP</sequence>
<comment type="caution">
    <text evidence="1">The sequence shown here is derived from an EMBL/GenBank/DDBJ whole genome shotgun (WGS) entry which is preliminary data.</text>
</comment>
<proteinExistence type="predicted"/>
<accession>A0ABT1YH43</accession>
<name>A0ABT1YH43_9BACL</name>
<organism evidence="1 2">
    <name type="scientific">Paenibacillus radicis</name>
    <name type="common">ex Xue et al. 2023</name>
    <dbReference type="NCBI Taxonomy" id="2972489"/>
    <lineage>
        <taxon>Bacteria</taxon>
        <taxon>Bacillati</taxon>
        <taxon>Bacillota</taxon>
        <taxon>Bacilli</taxon>
        <taxon>Bacillales</taxon>
        <taxon>Paenibacillaceae</taxon>
        <taxon>Paenibacillus</taxon>
    </lineage>
</organism>
<evidence type="ECO:0000313" key="2">
    <source>
        <dbReference type="Proteomes" id="UP001300012"/>
    </source>
</evidence>
<protein>
    <submittedName>
        <fullName evidence="1">Uncharacterized protein</fullName>
    </submittedName>
</protein>
<dbReference type="RefSeq" id="WP_258214097.1">
    <property type="nucleotide sequence ID" value="NZ_JANQBD010000010.1"/>
</dbReference>
<gene>
    <name evidence="1" type="ORF">NV381_14985</name>
</gene>
<keyword evidence="2" id="KW-1185">Reference proteome</keyword>